<evidence type="ECO:0000313" key="4">
    <source>
        <dbReference type="EMBL" id="ORY20496.1"/>
    </source>
</evidence>
<sequence length="77" mass="8592">DINARNESGDTALMIASDNGNLDLVRWLLSYEEDLSLKDVHGDNALIKAAKKGYFDIVEELLNKKANINSINNDNRT</sequence>
<keyword evidence="2 3" id="KW-0040">ANK repeat</keyword>
<feature type="non-terminal residue" evidence="4">
    <location>
        <position position="77"/>
    </location>
</feature>
<dbReference type="PANTHER" id="PTHR24173:SF74">
    <property type="entry name" value="ANKYRIN REPEAT DOMAIN-CONTAINING PROTEIN 16"/>
    <property type="match status" value="1"/>
</dbReference>
<dbReference type="SMART" id="SM00248">
    <property type="entry name" value="ANK"/>
    <property type="match status" value="2"/>
</dbReference>
<dbReference type="Proteomes" id="UP000193920">
    <property type="component" value="Unassembled WGS sequence"/>
</dbReference>
<gene>
    <name evidence="4" type="ORF">LY90DRAFT_310052</name>
</gene>
<dbReference type="Pfam" id="PF12796">
    <property type="entry name" value="Ank_2"/>
    <property type="match status" value="1"/>
</dbReference>
<dbReference type="PROSITE" id="PS50297">
    <property type="entry name" value="ANK_REP_REGION"/>
    <property type="match status" value="2"/>
</dbReference>
<dbReference type="InterPro" id="IPR002110">
    <property type="entry name" value="Ankyrin_rpt"/>
</dbReference>
<accession>A0A1Y2ADB0</accession>
<keyword evidence="5" id="KW-1185">Reference proteome</keyword>
<evidence type="ECO:0000256" key="3">
    <source>
        <dbReference type="PROSITE-ProRule" id="PRU00023"/>
    </source>
</evidence>
<evidence type="ECO:0000256" key="1">
    <source>
        <dbReference type="ARBA" id="ARBA00022737"/>
    </source>
</evidence>
<reference evidence="4 5" key="1">
    <citation type="submission" date="2016-08" db="EMBL/GenBank/DDBJ databases">
        <title>A Parts List for Fungal Cellulosomes Revealed by Comparative Genomics.</title>
        <authorList>
            <consortium name="DOE Joint Genome Institute"/>
            <person name="Haitjema C.H."/>
            <person name="Gilmore S.P."/>
            <person name="Henske J.K."/>
            <person name="Solomon K.V."/>
            <person name="De Groot R."/>
            <person name="Kuo A."/>
            <person name="Mondo S.J."/>
            <person name="Salamov A.A."/>
            <person name="Labutti K."/>
            <person name="Zhao Z."/>
            <person name="Chiniquy J."/>
            <person name="Barry K."/>
            <person name="Brewer H.M."/>
            <person name="Purvine S.O."/>
            <person name="Wright A.T."/>
            <person name="Boxma B."/>
            <person name="Van Alen T."/>
            <person name="Hackstein J.H."/>
            <person name="Baker S.E."/>
            <person name="Grigoriev I.V."/>
            <person name="O'Malley M.A."/>
        </authorList>
    </citation>
    <scope>NUCLEOTIDE SEQUENCE [LARGE SCALE GENOMIC DNA]</scope>
    <source>
        <strain evidence="4 5">G1</strain>
    </source>
</reference>
<dbReference type="AlphaFoldDB" id="A0A1Y2ADB0"/>
<comment type="caution">
    <text evidence="4">The sequence shown here is derived from an EMBL/GenBank/DDBJ whole genome shotgun (WGS) entry which is preliminary data.</text>
</comment>
<evidence type="ECO:0000256" key="2">
    <source>
        <dbReference type="ARBA" id="ARBA00023043"/>
    </source>
</evidence>
<evidence type="ECO:0000313" key="5">
    <source>
        <dbReference type="Proteomes" id="UP000193920"/>
    </source>
</evidence>
<dbReference type="PANTHER" id="PTHR24173">
    <property type="entry name" value="ANKYRIN REPEAT CONTAINING"/>
    <property type="match status" value="1"/>
</dbReference>
<dbReference type="STRING" id="1754190.A0A1Y2ADB0"/>
<name>A0A1Y2ADB0_9FUNG</name>
<organism evidence="4 5">
    <name type="scientific">Neocallimastix californiae</name>
    <dbReference type="NCBI Taxonomy" id="1754190"/>
    <lineage>
        <taxon>Eukaryota</taxon>
        <taxon>Fungi</taxon>
        <taxon>Fungi incertae sedis</taxon>
        <taxon>Chytridiomycota</taxon>
        <taxon>Chytridiomycota incertae sedis</taxon>
        <taxon>Neocallimastigomycetes</taxon>
        <taxon>Neocallimastigales</taxon>
        <taxon>Neocallimastigaceae</taxon>
        <taxon>Neocallimastix</taxon>
    </lineage>
</organism>
<protein>
    <submittedName>
        <fullName evidence="4">Ankyrin</fullName>
    </submittedName>
</protein>
<dbReference type="Gene3D" id="1.25.40.20">
    <property type="entry name" value="Ankyrin repeat-containing domain"/>
    <property type="match status" value="1"/>
</dbReference>
<dbReference type="InterPro" id="IPR036770">
    <property type="entry name" value="Ankyrin_rpt-contain_sf"/>
</dbReference>
<dbReference type="EMBL" id="MCOG01000288">
    <property type="protein sequence ID" value="ORY20496.1"/>
    <property type="molecule type" value="Genomic_DNA"/>
</dbReference>
<proteinExistence type="predicted"/>
<feature type="non-terminal residue" evidence="4">
    <location>
        <position position="1"/>
    </location>
</feature>
<dbReference type="SUPFAM" id="SSF48403">
    <property type="entry name" value="Ankyrin repeat"/>
    <property type="match status" value="1"/>
</dbReference>
<dbReference type="OrthoDB" id="414816at2759"/>
<feature type="repeat" description="ANK" evidence="3">
    <location>
        <begin position="8"/>
        <end position="40"/>
    </location>
</feature>
<keyword evidence="1" id="KW-0677">Repeat</keyword>
<feature type="repeat" description="ANK" evidence="3">
    <location>
        <begin position="41"/>
        <end position="73"/>
    </location>
</feature>
<dbReference type="PROSITE" id="PS50088">
    <property type="entry name" value="ANK_REPEAT"/>
    <property type="match status" value="2"/>
</dbReference>